<dbReference type="SMART" id="SM00287">
    <property type="entry name" value="SH3b"/>
    <property type="match status" value="7"/>
</dbReference>
<evidence type="ECO:0000259" key="1">
    <source>
        <dbReference type="PROSITE" id="PS51781"/>
    </source>
</evidence>
<dbReference type="Gene3D" id="1.10.530.10">
    <property type="match status" value="1"/>
</dbReference>
<gene>
    <name evidence="2" type="ORF">MY490_20760</name>
</gene>
<dbReference type="PANTHER" id="PTHR34408">
    <property type="entry name" value="FAMILY PROTEIN, PUTATIVE-RELATED"/>
    <property type="match status" value="1"/>
</dbReference>
<dbReference type="Pfam" id="PF01832">
    <property type="entry name" value="Glucosaminidase"/>
    <property type="match status" value="1"/>
</dbReference>
<feature type="domain" description="SH3b" evidence="1">
    <location>
        <begin position="180"/>
        <end position="242"/>
    </location>
</feature>
<dbReference type="Gene3D" id="2.30.30.40">
    <property type="entry name" value="SH3 Domains"/>
    <property type="match status" value="4"/>
</dbReference>
<dbReference type="PROSITE" id="PS51781">
    <property type="entry name" value="SH3B"/>
    <property type="match status" value="5"/>
</dbReference>
<protein>
    <submittedName>
        <fullName evidence="2">SH3 domain-containing protein</fullName>
    </submittedName>
</protein>
<keyword evidence="3" id="KW-1185">Reference proteome</keyword>
<name>A0ABY4JKX3_9BACI</name>
<dbReference type="PANTHER" id="PTHR34408:SF1">
    <property type="entry name" value="GLYCOSYL HYDROLASE FAMILY 19 DOMAIN-CONTAINING PROTEIN HI_1415"/>
    <property type="match status" value="1"/>
</dbReference>
<dbReference type="Proteomes" id="UP000830639">
    <property type="component" value="Chromosome"/>
</dbReference>
<accession>A0ABY4JKX3</accession>
<feature type="domain" description="SH3b" evidence="1">
    <location>
        <begin position="40"/>
        <end position="102"/>
    </location>
</feature>
<evidence type="ECO:0000313" key="3">
    <source>
        <dbReference type="Proteomes" id="UP000830639"/>
    </source>
</evidence>
<dbReference type="SMART" id="SM00047">
    <property type="entry name" value="LYZ2"/>
    <property type="match status" value="1"/>
</dbReference>
<dbReference type="InterPro" id="IPR003646">
    <property type="entry name" value="SH3-like_bac-type"/>
</dbReference>
<dbReference type="InterPro" id="IPR002901">
    <property type="entry name" value="MGlyc_endo_b_GlcNAc-like_dom"/>
</dbReference>
<organism evidence="2 3">
    <name type="scientific">Gottfriedia acidiceleris</name>
    <dbReference type="NCBI Taxonomy" id="371036"/>
    <lineage>
        <taxon>Bacteria</taxon>
        <taxon>Bacillati</taxon>
        <taxon>Bacillota</taxon>
        <taxon>Bacilli</taxon>
        <taxon>Bacillales</taxon>
        <taxon>Bacillaceae</taxon>
        <taxon>Gottfriedia</taxon>
    </lineage>
</organism>
<proteinExistence type="predicted"/>
<dbReference type="RefSeq" id="WP_248267345.1">
    <property type="nucleotide sequence ID" value="NZ_CP096034.1"/>
</dbReference>
<dbReference type="Pfam" id="PF08239">
    <property type="entry name" value="SH3_3"/>
    <property type="match status" value="3"/>
</dbReference>
<dbReference type="InterPro" id="IPR036028">
    <property type="entry name" value="SH3-like_dom_sf"/>
</dbReference>
<dbReference type="InterPro" id="IPR052354">
    <property type="entry name" value="Cell_Wall_Dynamics_Protein"/>
</dbReference>
<reference evidence="2 3" key="1">
    <citation type="submission" date="2022-04" db="EMBL/GenBank/DDBJ databases">
        <title>Mechanism of arsenic methylation and mitigation arsenic toxicity by Bacillus sp. LH14 from an Arsenic-Contaminated Paddy Soil.</title>
        <authorList>
            <person name="Wang D."/>
        </authorList>
    </citation>
    <scope>NUCLEOTIDE SEQUENCE [LARGE SCALE GENOMIC DNA]</scope>
    <source>
        <strain evidence="2 3">LH14</strain>
    </source>
</reference>
<dbReference type="EMBL" id="CP096034">
    <property type="protein sequence ID" value="UPM54142.1"/>
    <property type="molecule type" value="Genomic_DNA"/>
</dbReference>
<feature type="domain" description="SH3b" evidence="1">
    <location>
        <begin position="729"/>
        <end position="802"/>
    </location>
</feature>
<dbReference type="SUPFAM" id="SSF50044">
    <property type="entry name" value="SH3-domain"/>
    <property type="match status" value="1"/>
</dbReference>
<feature type="domain" description="SH3b" evidence="1">
    <location>
        <begin position="250"/>
        <end position="317"/>
    </location>
</feature>
<sequence>MKKMGRVLLVSTGILVGTSSISCPNIGLETSKASAAIVNITTKYQTTANLNVRQGAGTTYKSLVIIPKGKLITATQKNGNWYKVTYSSKTGWVSGTYLKEYYKYTTQATAYYFTNKTTKLYPTPDTKKAAAYSVVVNNGFYSTQNIVNSIGQTWFRVSYNGKTLYVNSADVTKSSVATFAQTKYKAIRNTSLYQTYGVSSKVLSSIPSGTVISSSKRVGNWYYVTVNGKTGYVYINNFTKVNEIKYETTSTAYYFTKAVTNLYATPDATKPVVTTVNGDNGFASTQKATDLVGKIWYRINYNGQNLYVKSEDVTTNSFTTFTTTNYKALNTTYLYQSFSNASKQLIQIPKDIVIPISKKIGNWYSVSYNGVNGYVRALDFGKSDVVTITNITDSTYITTSELNLRQSYDASSPLLTVIPVNMVLIATDKTSNNWYKVSYNGKTGYVSGLYIKQVKTGDPLTSRDSYQFIDLRTPSPVTAAQINTYIANNLKSGVKSILTGQGQLFIDAGNKYGVNALYLAAHAIHESGFGTSQISLGKNNLFGFGSYDATPYIASYKFMSVQENVEYIARSIKSTYLNPSNWKYKGAYLGFSTKDMSNVRIDTASEGMNFYYATDPNWGKLIAQHMQKILPFDKAYYDKAQPNTTIPGSPSTPVGSDVFPANIQAVAKGNIDLYTAKGDTAKVKSITAGTTFLLLEKTNNYWIKLSIDGNVFWTNSIKLNAYSQTLSVKNLGRITADGLNVRSAATTAENNVIGTLNLNNYVSIDTNTDGTLTMDSTKKWYKVQLANGSFGWVSSSYVKQELK</sequence>
<dbReference type="PROSITE" id="PS51257">
    <property type="entry name" value="PROKAR_LIPOPROTEIN"/>
    <property type="match status" value="1"/>
</dbReference>
<feature type="domain" description="SH3b" evidence="1">
    <location>
        <begin position="392"/>
        <end position="455"/>
    </location>
</feature>
<evidence type="ECO:0000313" key="2">
    <source>
        <dbReference type="EMBL" id="UPM54142.1"/>
    </source>
</evidence>